<evidence type="ECO:0000259" key="12">
    <source>
        <dbReference type="PROSITE" id="PS50885"/>
    </source>
</evidence>
<keyword evidence="2" id="KW-1003">Cell membrane</keyword>
<proteinExistence type="inferred from homology"/>
<evidence type="ECO:0000256" key="6">
    <source>
        <dbReference type="ARBA" id="ARBA00023136"/>
    </source>
</evidence>
<keyword evidence="6 10" id="KW-0472">Membrane</keyword>
<evidence type="ECO:0000256" key="2">
    <source>
        <dbReference type="ARBA" id="ARBA00022475"/>
    </source>
</evidence>
<dbReference type="PROSITE" id="PS50111">
    <property type="entry name" value="CHEMOTAXIS_TRANSDUC_2"/>
    <property type="match status" value="1"/>
</dbReference>
<keyword evidence="7 9" id="KW-0807">Transducer</keyword>
<dbReference type="InterPro" id="IPR004089">
    <property type="entry name" value="MCPsignal_dom"/>
</dbReference>
<keyword evidence="3" id="KW-0145">Chemotaxis</keyword>
<keyword evidence="4 10" id="KW-0812">Transmembrane</keyword>
<dbReference type="InterPro" id="IPR033479">
    <property type="entry name" value="dCache_1"/>
</dbReference>
<dbReference type="Pfam" id="PF00015">
    <property type="entry name" value="MCPsignal"/>
    <property type="match status" value="1"/>
</dbReference>
<dbReference type="Gene3D" id="1.10.287.950">
    <property type="entry name" value="Methyl-accepting chemotaxis protein"/>
    <property type="match status" value="1"/>
</dbReference>
<dbReference type="Pfam" id="PF00672">
    <property type="entry name" value="HAMP"/>
    <property type="match status" value="1"/>
</dbReference>
<gene>
    <name evidence="13" type="ORF">SHEWBE_4024</name>
</gene>
<keyword evidence="5 10" id="KW-1133">Transmembrane helix</keyword>
<dbReference type="FunFam" id="1.10.287.950:FF:000001">
    <property type="entry name" value="Methyl-accepting chemotaxis sensory transducer"/>
    <property type="match status" value="1"/>
</dbReference>
<name>A0A330MDW6_9GAMM</name>
<dbReference type="SUPFAM" id="SSF103190">
    <property type="entry name" value="Sensory domain-like"/>
    <property type="match status" value="1"/>
</dbReference>
<comment type="similarity">
    <text evidence="8">Belongs to the methyl-accepting chemotaxis (MCP) protein family.</text>
</comment>
<evidence type="ECO:0000256" key="1">
    <source>
        <dbReference type="ARBA" id="ARBA00004651"/>
    </source>
</evidence>
<evidence type="ECO:0000259" key="11">
    <source>
        <dbReference type="PROSITE" id="PS50111"/>
    </source>
</evidence>
<dbReference type="CDD" id="cd12912">
    <property type="entry name" value="PDC2_MCP_like"/>
    <property type="match status" value="1"/>
</dbReference>
<dbReference type="SMART" id="SM00283">
    <property type="entry name" value="MA"/>
    <property type="match status" value="1"/>
</dbReference>
<dbReference type="PROSITE" id="PS50885">
    <property type="entry name" value="HAMP"/>
    <property type="match status" value="1"/>
</dbReference>
<dbReference type="CDD" id="cd06225">
    <property type="entry name" value="HAMP"/>
    <property type="match status" value="1"/>
</dbReference>
<evidence type="ECO:0000256" key="5">
    <source>
        <dbReference type="ARBA" id="ARBA00022989"/>
    </source>
</evidence>
<feature type="domain" description="Methyl-accepting transducer" evidence="11">
    <location>
        <begin position="350"/>
        <end position="586"/>
    </location>
</feature>
<evidence type="ECO:0000256" key="4">
    <source>
        <dbReference type="ARBA" id="ARBA00022692"/>
    </source>
</evidence>
<sequence length="622" mass="67230">MKFVHKIVIAASFILMLSLACLSGYQYFQVKQQIYQQVTVSVDELASSMSHNIEAVMAEKKSITEYAASLLGTDLSDEHFLEVLDQPIIKQHFILAGMGLENGHFVGNDPSWNPGSSYDPRQRTWYQEVKKRGGFVFTAPYADASSGEILVSAAMPLSENGEFKGALFTDISLKSLADISNRANLFGAGYAFIVGKQGEFVAYPDSSKNGRPMSQVFGSQLDVSVASSQLDIDGKMHSLIFRPLSGLDWSLGIVLDEGVMFAAADDLRRDAVLYSLLALVLAILLMSGIIRQLMKPLDILNEAMRDVSTGEGDLTRRLSTDSDVEFATLAGNFNNFVIKLQDLIQQVKSIGIEVSQGTQATARGASEALEAMGQQTQEVEQLATAMHEMSVTATDVANNAQSAAYAVQQADNAVSEGVAAVVQTTESIELLSAQIDDAANAVKELEADTVSIESILGVINAIAGQTNLLALNAAIEAARAGESGRGFAVVADEVRTLAARTQQSTSEIKEKIEKLQIGVATVASVMDDSRQTTVTTVEKAQLANETLIKIRSSIEEITDMNLQIASAAEEQSQVAEEMNRNTANIRDLSMQVANNSEQANEAMSKQLEQVKRQEQLLNQFIV</sequence>
<dbReference type="GO" id="GO:0007165">
    <property type="term" value="P:signal transduction"/>
    <property type="evidence" value="ECO:0007669"/>
    <property type="project" value="UniProtKB-KW"/>
</dbReference>
<evidence type="ECO:0000256" key="3">
    <source>
        <dbReference type="ARBA" id="ARBA00022500"/>
    </source>
</evidence>
<dbReference type="InterPro" id="IPR003660">
    <property type="entry name" value="HAMP_dom"/>
</dbReference>
<reference evidence="14" key="1">
    <citation type="submission" date="2018-06" db="EMBL/GenBank/DDBJ databases">
        <authorList>
            <person name="Cea G.-C."/>
            <person name="William W."/>
        </authorList>
    </citation>
    <scope>NUCLEOTIDE SEQUENCE [LARGE SCALE GENOMIC DNA]</scope>
    <source>
        <strain evidence="14">DB21MT-2</strain>
    </source>
</reference>
<dbReference type="Proteomes" id="UP000250123">
    <property type="component" value="Chromosome SHEWBE"/>
</dbReference>
<dbReference type="Gene3D" id="3.30.450.20">
    <property type="entry name" value="PAS domain"/>
    <property type="match status" value="2"/>
</dbReference>
<dbReference type="GO" id="GO:0006935">
    <property type="term" value="P:chemotaxis"/>
    <property type="evidence" value="ECO:0007669"/>
    <property type="project" value="UniProtKB-KW"/>
</dbReference>
<accession>A0A330MDW6</accession>
<dbReference type="KEGG" id="sbk:SHEWBE_4024"/>
<feature type="domain" description="HAMP" evidence="12">
    <location>
        <begin position="291"/>
        <end position="345"/>
    </location>
</feature>
<dbReference type="PROSITE" id="PS51257">
    <property type="entry name" value="PROKAR_LIPOPROTEIN"/>
    <property type="match status" value="1"/>
</dbReference>
<evidence type="ECO:0000313" key="14">
    <source>
        <dbReference type="Proteomes" id="UP000250123"/>
    </source>
</evidence>
<dbReference type="SUPFAM" id="SSF58104">
    <property type="entry name" value="Methyl-accepting chemotaxis protein (MCP) signaling domain"/>
    <property type="match status" value="1"/>
</dbReference>
<dbReference type="RefSeq" id="WP_172605714.1">
    <property type="nucleotide sequence ID" value="NZ_LS483452.1"/>
</dbReference>
<dbReference type="CDD" id="cd12913">
    <property type="entry name" value="PDC1_MCP_like"/>
    <property type="match status" value="1"/>
</dbReference>
<organism evidence="13 14">
    <name type="scientific">Shewanella benthica</name>
    <dbReference type="NCBI Taxonomy" id="43661"/>
    <lineage>
        <taxon>Bacteria</taxon>
        <taxon>Pseudomonadati</taxon>
        <taxon>Pseudomonadota</taxon>
        <taxon>Gammaproteobacteria</taxon>
        <taxon>Alteromonadales</taxon>
        <taxon>Shewanellaceae</taxon>
        <taxon>Shewanella</taxon>
    </lineage>
</organism>
<comment type="subcellular location">
    <subcellularLocation>
        <location evidence="1">Cell membrane</location>
        <topology evidence="1">Multi-pass membrane protein</topology>
    </subcellularLocation>
</comment>
<dbReference type="InterPro" id="IPR029151">
    <property type="entry name" value="Sensor-like_sf"/>
</dbReference>
<dbReference type="Pfam" id="PF02743">
    <property type="entry name" value="dCache_1"/>
    <property type="match status" value="1"/>
</dbReference>
<dbReference type="GO" id="GO:0005886">
    <property type="term" value="C:plasma membrane"/>
    <property type="evidence" value="ECO:0007669"/>
    <property type="project" value="UniProtKB-SubCell"/>
</dbReference>
<dbReference type="AlphaFoldDB" id="A0A330MDW6"/>
<evidence type="ECO:0000313" key="13">
    <source>
        <dbReference type="EMBL" id="SQH77987.1"/>
    </source>
</evidence>
<dbReference type="PANTHER" id="PTHR32089">
    <property type="entry name" value="METHYL-ACCEPTING CHEMOTAXIS PROTEIN MCPB"/>
    <property type="match status" value="1"/>
</dbReference>
<evidence type="ECO:0000256" key="9">
    <source>
        <dbReference type="PROSITE-ProRule" id="PRU00284"/>
    </source>
</evidence>
<dbReference type="SMART" id="SM00304">
    <property type="entry name" value="HAMP"/>
    <property type="match status" value="1"/>
</dbReference>
<evidence type="ECO:0000256" key="8">
    <source>
        <dbReference type="ARBA" id="ARBA00029447"/>
    </source>
</evidence>
<protein>
    <submittedName>
        <fullName evidence="13">Putative methyl-accepting chemotaxis protein</fullName>
    </submittedName>
</protein>
<feature type="transmembrane region" description="Helical" evidence="10">
    <location>
        <begin position="271"/>
        <end position="290"/>
    </location>
</feature>
<evidence type="ECO:0000256" key="10">
    <source>
        <dbReference type="SAM" id="Phobius"/>
    </source>
</evidence>
<evidence type="ECO:0000256" key="7">
    <source>
        <dbReference type="ARBA" id="ARBA00023224"/>
    </source>
</evidence>
<dbReference type="PANTHER" id="PTHR32089:SF117">
    <property type="entry name" value="METHYL ACCEPTING SENSORY TRANSDUCER WITH CACHE_1 SMALL MOLECULE BINDING DOMAIN"/>
    <property type="match status" value="1"/>
</dbReference>
<dbReference type="EMBL" id="LS483452">
    <property type="protein sequence ID" value="SQH77987.1"/>
    <property type="molecule type" value="Genomic_DNA"/>
</dbReference>
<dbReference type="CDD" id="cd11386">
    <property type="entry name" value="MCP_signal"/>
    <property type="match status" value="1"/>
</dbReference>